<keyword evidence="9" id="KW-0539">Nucleus</keyword>
<evidence type="ECO:0000313" key="14">
    <source>
        <dbReference type="EMBL" id="KAI2659549.1"/>
    </source>
</evidence>
<comment type="subcellular location">
    <subcellularLocation>
        <location evidence="2">Chromosome</location>
        <location evidence="2">Centromere</location>
        <location evidence="2">Kinetochore</location>
    </subcellularLocation>
    <subcellularLocation>
        <location evidence="1">Nucleus</location>
    </subcellularLocation>
</comment>
<evidence type="ECO:0000256" key="12">
    <source>
        <dbReference type="SAM" id="Coils"/>
    </source>
</evidence>
<evidence type="ECO:0000256" key="2">
    <source>
        <dbReference type="ARBA" id="ARBA00004629"/>
    </source>
</evidence>
<sequence>MSDQQCGKDAGMNENTFPVYKVDAIVQFYRTEVLTGQEAKHFTKNDITPVPKPESIQRLYMRVLQLLFRFRPECHYTVPLSENVQYPMLYEWVTPIMSVYMRMCQFLPLCHVYDFSLNDLLNPKSKRTIIILSAIQNFLHFRKQRLEMTAAHQQSFRSDMDRLQAYTREIKEAERKIEKLTTIPPEQQAEAKELAAALAELTTNTQHEYQDVSAMNEKVAQCKTEIAEISQKLTQRKVDVATLKDEIAKLKSQIVESPEELKNEMERMKENVKSIRMSKELADERLVELQMLVQCASQVEAEIQVQTLAAMNETLQKELKSLSNEEAQLKRALAMKLDKESKQQIRRQKKKEKREEFVKMIEESNRETKQFKEKMQKLREKCNQQTQKAQEFYDRLLTTLEQYNKRIESIVVETNADTLKMKSHF</sequence>
<dbReference type="PANTHER" id="PTHR21650:SF2">
    <property type="entry name" value="KINETOCHORE PROTEIN NUF2"/>
    <property type="match status" value="1"/>
</dbReference>
<reference evidence="14 15" key="1">
    <citation type="submission" date="2022-01" db="EMBL/GenBank/DDBJ databases">
        <title>A high-quality chromosome-level genome assembly of rohu carp, Labeo rohita.</title>
        <authorList>
            <person name="Arick M.A. II"/>
            <person name="Hsu C.-Y."/>
            <person name="Magbanua Z."/>
            <person name="Pechanova O."/>
            <person name="Grover C."/>
            <person name="Miller E."/>
            <person name="Thrash A."/>
            <person name="Ezzel L."/>
            <person name="Alam S."/>
            <person name="Benzie J."/>
            <person name="Hamilton M."/>
            <person name="Karsi A."/>
            <person name="Lawrence M.L."/>
            <person name="Peterson D.G."/>
        </authorList>
    </citation>
    <scope>NUCLEOTIDE SEQUENCE [LARGE SCALE GENOMIC DNA]</scope>
    <source>
        <strain evidence="15">BAU-BD-2019</strain>
        <tissue evidence="14">Blood</tissue>
    </source>
</reference>
<feature type="domain" description="Kinetochore protein Nuf2 N-terminal" evidence="13">
    <location>
        <begin position="15"/>
        <end position="155"/>
    </location>
</feature>
<evidence type="ECO:0000256" key="7">
    <source>
        <dbReference type="ARBA" id="ARBA00022838"/>
    </source>
</evidence>
<dbReference type="Gene3D" id="1.10.418.60">
    <property type="entry name" value="Ncd80 complex, Nuf2 subunit"/>
    <property type="match status" value="1"/>
</dbReference>
<evidence type="ECO:0000256" key="9">
    <source>
        <dbReference type="ARBA" id="ARBA00023242"/>
    </source>
</evidence>
<keyword evidence="5" id="KW-0132">Cell division</keyword>
<evidence type="ECO:0000259" key="13">
    <source>
        <dbReference type="Pfam" id="PF03800"/>
    </source>
</evidence>
<keyword evidence="6" id="KW-0498">Mitosis</keyword>
<protein>
    <submittedName>
        <fullName evidence="14">Kinetochore protein Nuf2</fullName>
    </submittedName>
</protein>
<comment type="caution">
    <text evidence="14">The sequence shown here is derived from an EMBL/GenBank/DDBJ whole genome shotgun (WGS) entry which is preliminary data.</text>
</comment>
<evidence type="ECO:0000256" key="11">
    <source>
        <dbReference type="ARBA" id="ARBA00023328"/>
    </source>
</evidence>
<feature type="coiled-coil region" evidence="12">
    <location>
        <begin position="156"/>
        <end position="183"/>
    </location>
</feature>
<dbReference type="Gene3D" id="1.20.5.170">
    <property type="match status" value="1"/>
</dbReference>
<evidence type="ECO:0000256" key="6">
    <source>
        <dbReference type="ARBA" id="ARBA00022776"/>
    </source>
</evidence>
<proteinExistence type="inferred from homology"/>
<accession>A0ABQ8MA00</accession>
<keyword evidence="10" id="KW-0131">Cell cycle</keyword>
<keyword evidence="8 12" id="KW-0175">Coiled coil</keyword>
<evidence type="ECO:0000256" key="3">
    <source>
        <dbReference type="ARBA" id="ARBA00005498"/>
    </source>
</evidence>
<keyword evidence="15" id="KW-1185">Reference proteome</keyword>
<comment type="similarity">
    <text evidence="3">Belongs to the NUF2 family.</text>
</comment>
<dbReference type="Proteomes" id="UP000830375">
    <property type="component" value="Unassembled WGS sequence"/>
</dbReference>
<evidence type="ECO:0000256" key="1">
    <source>
        <dbReference type="ARBA" id="ARBA00004123"/>
    </source>
</evidence>
<evidence type="ECO:0000313" key="15">
    <source>
        <dbReference type="Proteomes" id="UP000830375"/>
    </source>
</evidence>
<evidence type="ECO:0000256" key="5">
    <source>
        <dbReference type="ARBA" id="ARBA00022618"/>
    </source>
</evidence>
<dbReference type="EMBL" id="JACTAM010000011">
    <property type="protein sequence ID" value="KAI2659549.1"/>
    <property type="molecule type" value="Genomic_DNA"/>
</dbReference>
<gene>
    <name evidence="14" type="ORF">H4Q32_029092</name>
</gene>
<evidence type="ECO:0000256" key="8">
    <source>
        <dbReference type="ARBA" id="ARBA00023054"/>
    </source>
</evidence>
<feature type="coiled-coil region" evidence="12">
    <location>
        <begin position="212"/>
        <end position="395"/>
    </location>
</feature>
<keyword evidence="7" id="KW-0995">Kinetochore</keyword>
<name>A0ABQ8MA00_LABRO</name>
<keyword evidence="4" id="KW-0158">Chromosome</keyword>
<dbReference type="InterPro" id="IPR005549">
    <property type="entry name" value="Kinetochore_Nuf2_N"/>
</dbReference>
<evidence type="ECO:0000256" key="4">
    <source>
        <dbReference type="ARBA" id="ARBA00022454"/>
    </source>
</evidence>
<dbReference type="PANTHER" id="PTHR21650">
    <property type="entry name" value="MEMBRALIN/KINETOCHORE PROTEIN NUF2"/>
    <property type="match status" value="1"/>
</dbReference>
<keyword evidence="11" id="KW-0137">Centromere</keyword>
<organism evidence="14 15">
    <name type="scientific">Labeo rohita</name>
    <name type="common">Indian major carp</name>
    <name type="synonym">Cyprinus rohita</name>
    <dbReference type="NCBI Taxonomy" id="84645"/>
    <lineage>
        <taxon>Eukaryota</taxon>
        <taxon>Metazoa</taxon>
        <taxon>Chordata</taxon>
        <taxon>Craniata</taxon>
        <taxon>Vertebrata</taxon>
        <taxon>Euteleostomi</taxon>
        <taxon>Actinopterygii</taxon>
        <taxon>Neopterygii</taxon>
        <taxon>Teleostei</taxon>
        <taxon>Ostariophysi</taxon>
        <taxon>Cypriniformes</taxon>
        <taxon>Cyprinidae</taxon>
        <taxon>Labeoninae</taxon>
        <taxon>Labeonini</taxon>
        <taxon>Labeo</taxon>
    </lineage>
</organism>
<evidence type="ECO:0000256" key="10">
    <source>
        <dbReference type="ARBA" id="ARBA00023306"/>
    </source>
</evidence>
<dbReference type="Pfam" id="PF03800">
    <property type="entry name" value="Nuf2"/>
    <property type="match status" value="1"/>
</dbReference>
<dbReference type="InterPro" id="IPR038275">
    <property type="entry name" value="Nuf2_N_sf"/>
</dbReference>